<dbReference type="Proteomes" id="UP000829685">
    <property type="component" value="Unassembled WGS sequence"/>
</dbReference>
<dbReference type="PANTHER" id="PTHR42760:SF37">
    <property type="entry name" value="CLAVALDEHYDE DEHYDROGENASE"/>
    <property type="match status" value="1"/>
</dbReference>
<dbReference type="GO" id="GO:0016616">
    <property type="term" value="F:oxidoreductase activity, acting on the CH-OH group of donors, NAD or NADP as acceptor"/>
    <property type="evidence" value="ECO:0007669"/>
    <property type="project" value="TreeGrafter"/>
</dbReference>
<dbReference type="SUPFAM" id="SSF51735">
    <property type="entry name" value="NAD(P)-binding Rossmann-fold domains"/>
    <property type="match status" value="1"/>
</dbReference>
<proteinExistence type="inferred from homology"/>
<keyword evidence="4" id="KW-1185">Reference proteome</keyword>
<evidence type="ECO:0000313" key="4">
    <source>
        <dbReference type="Proteomes" id="UP000829685"/>
    </source>
</evidence>
<evidence type="ECO:0008006" key="5">
    <source>
        <dbReference type="Google" id="ProtNLM"/>
    </source>
</evidence>
<dbReference type="PRINTS" id="PR00081">
    <property type="entry name" value="GDHRDH"/>
</dbReference>
<sequence length="306" mass="33005">MAFDPSVLPKDFLVTSFQFTKNVHRDQYPSIDPTKPEIALDGKVVVITGASRGIGAKAFAPAFSKAGVKALVLIATSVSKLHAVEDEVKLINPSIQTLSLAVDITDNVSIEKAFSKIEKEIGHADILINNAGVSNETFGASFADEDPDVFWSNFEVNGKGTYLVTRAFIKSLPNPNTSAVIINMISGAGWVINPSHCAYGVSKLVAQQLTVNTAAAYPNMTIVALNPGLVDTDMVPPPLRPLGFDTPELVGGLAVWLSHPHAKFLSGRTLCAHWDVNDLLERKNEIINSSQLRMELVGPFGPQQFR</sequence>
<dbReference type="Pfam" id="PF00106">
    <property type="entry name" value="adh_short"/>
    <property type="match status" value="1"/>
</dbReference>
<organism evidence="3 4">
    <name type="scientific">Neoarthrinium moseri</name>
    <dbReference type="NCBI Taxonomy" id="1658444"/>
    <lineage>
        <taxon>Eukaryota</taxon>
        <taxon>Fungi</taxon>
        <taxon>Dikarya</taxon>
        <taxon>Ascomycota</taxon>
        <taxon>Pezizomycotina</taxon>
        <taxon>Sordariomycetes</taxon>
        <taxon>Xylariomycetidae</taxon>
        <taxon>Amphisphaeriales</taxon>
        <taxon>Apiosporaceae</taxon>
        <taxon>Neoarthrinium</taxon>
    </lineage>
</organism>
<dbReference type="InterPro" id="IPR036291">
    <property type="entry name" value="NAD(P)-bd_dom_sf"/>
</dbReference>
<gene>
    <name evidence="3" type="ORF">JX265_001442</name>
</gene>
<dbReference type="OrthoDB" id="1933717at2759"/>
<dbReference type="AlphaFoldDB" id="A0A9P9WVN5"/>
<accession>A0A9P9WVN5</accession>
<dbReference type="PANTHER" id="PTHR42760">
    <property type="entry name" value="SHORT-CHAIN DEHYDROGENASES/REDUCTASES FAMILY MEMBER"/>
    <property type="match status" value="1"/>
</dbReference>
<comment type="caution">
    <text evidence="3">The sequence shown here is derived from an EMBL/GenBank/DDBJ whole genome shotgun (WGS) entry which is preliminary data.</text>
</comment>
<evidence type="ECO:0000256" key="1">
    <source>
        <dbReference type="ARBA" id="ARBA00006484"/>
    </source>
</evidence>
<evidence type="ECO:0000256" key="2">
    <source>
        <dbReference type="ARBA" id="ARBA00023002"/>
    </source>
</evidence>
<dbReference type="EMBL" id="JAFIMR010000003">
    <property type="protein sequence ID" value="KAI1879821.1"/>
    <property type="molecule type" value="Genomic_DNA"/>
</dbReference>
<dbReference type="CDD" id="cd05233">
    <property type="entry name" value="SDR_c"/>
    <property type="match status" value="1"/>
</dbReference>
<evidence type="ECO:0000313" key="3">
    <source>
        <dbReference type="EMBL" id="KAI1879821.1"/>
    </source>
</evidence>
<keyword evidence="2" id="KW-0560">Oxidoreductase</keyword>
<dbReference type="Gene3D" id="3.40.50.720">
    <property type="entry name" value="NAD(P)-binding Rossmann-like Domain"/>
    <property type="match status" value="1"/>
</dbReference>
<name>A0A9P9WVN5_9PEZI</name>
<dbReference type="InterPro" id="IPR002347">
    <property type="entry name" value="SDR_fam"/>
</dbReference>
<reference evidence="3" key="1">
    <citation type="submission" date="2021-03" db="EMBL/GenBank/DDBJ databases">
        <title>Revisited historic fungal species revealed as producer of novel bioactive compounds through whole genome sequencing and comparative genomics.</title>
        <authorList>
            <person name="Vignolle G.A."/>
            <person name="Hochenegger N."/>
            <person name="Mach R.L."/>
            <person name="Mach-Aigner A.R."/>
            <person name="Javad Rahimi M."/>
            <person name="Salim K.A."/>
            <person name="Chan C.M."/>
            <person name="Lim L.B.L."/>
            <person name="Cai F."/>
            <person name="Druzhinina I.S."/>
            <person name="U'Ren J.M."/>
            <person name="Derntl C."/>
        </authorList>
    </citation>
    <scope>NUCLEOTIDE SEQUENCE</scope>
    <source>
        <strain evidence="3">TUCIM 5799</strain>
    </source>
</reference>
<comment type="similarity">
    <text evidence="1">Belongs to the short-chain dehydrogenases/reductases (SDR) family.</text>
</comment>
<protein>
    <recommendedName>
        <fullName evidence="5">NAD(P)-binding protein</fullName>
    </recommendedName>
</protein>